<feature type="compositionally biased region" description="Low complexity" evidence="1">
    <location>
        <begin position="133"/>
        <end position="145"/>
    </location>
</feature>
<dbReference type="InterPro" id="IPR011990">
    <property type="entry name" value="TPR-like_helical_dom_sf"/>
</dbReference>
<dbReference type="OrthoDB" id="19588at2759"/>
<keyword evidence="3" id="KW-1185">Reference proteome</keyword>
<evidence type="ECO:0000256" key="1">
    <source>
        <dbReference type="SAM" id="MobiDB-lite"/>
    </source>
</evidence>
<name>A0A194S1U0_RHOGW</name>
<feature type="compositionally biased region" description="Basic and acidic residues" evidence="1">
    <location>
        <begin position="167"/>
        <end position="180"/>
    </location>
</feature>
<evidence type="ECO:0000313" key="2">
    <source>
        <dbReference type="EMBL" id="KPV74479.1"/>
    </source>
</evidence>
<dbReference type="Gene3D" id="1.25.40.10">
    <property type="entry name" value="Tetratricopeptide repeat domain"/>
    <property type="match status" value="2"/>
</dbReference>
<feature type="compositionally biased region" description="Low complexity" evidence="1">
    <location>
        <begin position="182"/>
        <end position="206"/>
    </location>
</feature>
<accession>A0A194S1U0</accession>
<feature type="region of interest" description="Disordered" evidence="1">
    <location>
        <begin position="1"/>
        <end position="209"/>
    </location>
</feature>
<dbReference type="Proteomes" id="UP000053890">
    <property type="component" value="Unassembled WGS sequence"/>
</dbReference>
<dbReference type="OMA" id="RRSCKRE"/>
<gene>
    <name evidence="2" type="ORF">RHOBADRAFT_54294</name>
</gene>
<dbReference type="RefSeq" id="XP_018270528.1">
    <property type="nucleotide sequence ID" value="XM_018417237.1"/>
</dbReference>
<proteinExistence type="predicted"/>
<evidence type="ECO:0000313" key="3">
    <source>
        <dbReference type="Proteomes" id="UP000053890"/>
    </source>
</evidence>
<dbReference type="GeneID" id="28977685"/>
<feature type="compositionally biased region" description="Low complexity" evidence="1">
    <location>
        <begin position="37"/>
        <end position="54"/>
    </location>
</feature>
<feature type="compositionally biased region" description="Polar residues" evidence="1">
    <location>
        <begin position="1"/>
        <end position="17"/>
    </location>
</feature>
<reference evidence="2 3" key="1">
    <citation type="journal article" date="2015" name="Front. Microbiol.">
        <title>Genome sequence of the plant growth promoting endophytic yeast Rhodotorula graminis WP1.</title>
        <authorList>
            <person name="Firrincieli A."/>
            <person name="Otillar R."/>
            <person name="Salamov A."/>
            <person name="Schmutz J."/>
            <person name="Khan Z."/>
            <person name="Redman R.S."/>
            <person name="Fleck N.D."/>
            <person name="Lindquist E."/>
            <person name="Grigoriev I.V."/>
            <person name="Doty S.L."/>
        </authorList>
    </citation>
    <scope>NUCLEOTIDE SEQUENCE [LARGE SCALE GENOMIC DNA]</scope>
    <source>
        <strain evidence="2 3">WP1</strain>
    </source>
</reference>
<protein>
    <submittedName>
        <fullName evidence="2">Uncharacterized protein</fullName>
    </submittedName>
</protein>
<organism evidence="2 3">
    <name type="scientific">Rhodotorula graminis (strain WP1)</name>
    <dbReference type="NCBI Taxonomy" id="578459"/>
    <lineage>
        <taxon>Eukaryota</taxon>
        <taxon>Fungi</taxon>
        <taxon>Dikarya</taxon>
        <taxon>Basidiomycota</taxon>
        <taxon>Pucciniomycotina</taxon>
        <taxon>Microbotryomycetes</taxon>
        <taxon>Sporidiobolales</taxon>
        <taxon>Sporidiobolaceae</taxon>
        <taxon>Rhodotorula</taxon>
    </lineage>
</organism>
<dbReference type="EMBL" id="KQ474080">
    <property type="protein sequence ID" value="KPV74479.1"/>
    <property type="molecule type" value="Genomic_DNA"/>
</dbReference>
<feature type="compositionally biased region" description="Basic and acidic residues" evidence="1">
    <location>
        <begin position="110"/>
        <end position="132"/>
    </location>
</feature>
<dbReference type="SUPFAM" id="SSF48452">
    <property type="entry name" value="TPR-like"/>
    <property type="match status" value="1"/>
</dbReference>
<dbReference type="AlphaFoldDB" id="A0A194S1U0"/>
<feature type="region of interest" description="Disordered" evidence="1">
    <location>
        <begin position="861"/>
        <end position="905"/>
    </location>
</feature>
<sequence length="930" mass="99051">MSPSTATESDSISSLVTALSHADDTARESALLFSPKSARTTGTGATGSTEPPGEATRSLVGSVEARSGAPSLDEAYSVRGDDDERASEEEAPHSEDESVARSRAASGDTDWTHLSELRRSLEQATSERERAHLAAPEPEQPLLAASSNEPASVLGPALKLDVEDHDDLASHVKLESDDGHFPSASAPALSPSSTPSPPSSRHATPTNGALTDSQEDALLAQSVTRSQSDFSHWLEETMRLARGDGSSTIESDDALSSIIEATRHVQLGWTALSQDRSVESWSERGDGGAALPDEDLTLTTVRTRETVVEGVEEDVVVLEGAQEAAEEIQNNNSLDHPARPAPSSARPWQLLSIALAAALACTLRPQPFRPASHEVALEPTRSLRYVPLNETAQVSHFATPIPIGSSVTLPVVALLATLLVGASASVPLLLHRRARAAARPECVARSRSATPPSPVAVRRFDRATSPLLELNGDALLRARELLPMGIEHYTSSRLTDAAATFVEIVSLACAPADKGLASEWLGRTLYRLARTGGSNREALERAAAAFERAIRLDGGRATPRASLGRVKFRLGDYEGAVAALRAALKRDEQLAFAHEYLAKAVLRVEPRPADAAAVIEQHLGRAIALDPLSYTALAALGEYLHLSGGPARLAEARTLLERAVALRADYPAAHARLAMLANETLDAPRAAAHYAALLATRHTGLRDRDALRTSERACDGSAPFLGWCFVTRPGSAERRVVLERAVSEHSHDELVRVLHAVEAASSSSSVPAAALLLEEREAVLARRAERSTISDDPTTHGLWALALLALGGAARTDEAQRNWAAFWEEVVAGRGGAGRGAELDKEVGFLAMAYYEVQRGKEEEAAAAQGQDAPRVRARAVGRKGAAKAQAGKGVSPRKTSRKVKREQDVEPVVVAEVVEPVPLRRSPRKQIKA</sequence>
<feature type="compositionally biased region" description="Basic residues" evidence="1">
    <location>
        <begin position="872"/>
        <end position="882"/>
    </location>
</feature>
<feature type="compositionally biased region" description="Basic and acidic residues" evidence="1">
    <location>
        <begin position="88"/>
        <end position="100"/>
    </location>
</feature>